<dbReference type="EMBL" id="JAUDZE010000002">
    <property type="protein sequence ID" value="MDN0013884.1"/>
    <property type="molecule type" value="Genomic_DNA"/>
</dbReference>
<sequence>MSIKALKAHLATKPEKQLLQEIVKLYQQFSVVRDFYDLQISTEGANEVAH</sequence>
<keyword evidence="2" id="KW-1185">Reference proteome</keyword>
<gene>
    <name evidence="1" type="ORF">QTA56_06460</name>
</gene>
<protein>
    <submittedName>
        <fullName evidence="1">Uncharacterized protein</fullName>
    </submittedName>
</protein>
<evidence type="ECO:0000313" key="1">
    <source>
        <dbReference type="EMBL" id="MDN0013884.1"/>
    </source>
</evidence>
<reference evidence="1" key="1">
    <citation type="submission" date="2023-06" db="EMBL/GenBank/DDBJ databases">
        <title>Two novel species of Acinetobacter isolated from motorbike repairing workshop in Vietnam.</title>
        <authorList>
            <person name="Le N.T.T."/>
        </authorList>
    </citation>
    <scope>NUCLEOTIDE SEQUENCE</scope>
    <source>
        <strain evidence="1">VNH17</strain>
    </source>
</reference>
<proteinExistence type="predicted"/>
<evidence type="ECO:0000313" key="2">
    <source>
        <dbReference type="Proteomes" id="UP001168524"/>
    </source>
</evidence>
<dbReference type="RefSeq" id="WP_267980140.1">
    <property type="nucleotide sequence ID" value="NZ_JAPQKF010000002.1"/>
</dbReference>
<comment type="caution">
    <text evidence="1">The sequence shown here is derived from an EMBL/GenBank/DDBJ whole genome shotgun (WGS) entry which is preliminary data.</text>
</comment>
<name>A0ABT7WMG8_9GAMM</name>
<organism evidence="1 2">
    <name type="scientific">Acinetobacter thutiue</name>
    <dbReference type="NCBI Taxonomy" id="2998078"/>
    <lineage>
        <taxon>Bacteria</taxon>
        <taxon>Pseudomonadati</taxon>
        <taxon>Pseudomonadota</taxon>
        <taxon>Gammaproteobacteria</taxon>
        <taxon>Moraxellales</taxon>
        <taxon>Moraxellaceae</taxon>
        <taxon>Acinetobacter</taxon>
    </lineage>
</organism>
<dbReference type="Proteomes" id="UP001168524">
    <property type="component" value="Unassembled WGS sequence"/>
</dbReference>
<accession>A0ABT7WMG8</accession>